<dbReference type="EMBL" id="JANPWB010000016">
    <property type="protein sequence ID" value="KAJ1079862.1"/>
    <property type="molecule type" value="Genomic_DNA"/>
</dbReference>
<protein>
    <submittedName>
        <fullName evidence="2">Uncharacterized protein</fullName>
    </submittedName>
</protein>
<name>A0AAV7KPE3_PLEWA</name>
<organism evidence="2 3">
    <name type="scientific">Pleurodeles waltl</name>
    <name type="common">Iberian ribbed newt</name>
    <dbReference type="NCBI Taxonomy" id="8319"/>
    <lineage>
        <taxon>Eukaryota</taxon>
        <taxon>Metazoa</taxon>
        <taxon>Chordata</taxon>
        <taxon>Craniata</taxon>
        <taxon>Vertebrata</taxon>
        <taxon>Euteleostomi</taxon>
        <taxon>Amphibia</taxon>
        <taxon>Batrachia</taxon>
        <taxon>Caudata</taxon>
        <taxon>Salamandroidea</taxon>
        <taxon>Salamandridae</taxon>
        <taxon>Pleurodelinae</taxon>
        <taxon>Pleurodeles</taxon>
    </lineage>
</organism>
<sequence>MLLQSSVKLKSRGSRRPGPDEAAGRVELCPVNGLHRIINVLEVGTRFGRSYVKARLFGVGASSPAILSKEERLSRLPMVSWAGKMEAPGRAWMGRAALQLGIL</sequence>
<feature type="region of interest" description="Disordered" evidence="1">
    <location>
        <begin position="1"/>
        <end position="23"/>
    </location>
</feature>
<reference evidence="2" key="1">
    <citation type="journal article" date="2022" name="bioRxiv">
        <title>Sequencing and chromosome-scale assembly of the giantPleurodeles waltlgenome.</title>
        <authorList>
            <person name="Brown T."/>
            <person name="Elewa A."/>
            <person name="Iarovenko S."/>
            <person name="Subramanian E."/>
            <person name="Araus A.J."/>
            <person name="Petzold A."/>
            <person name="Susuki M."/>
            <person name="Suzuki K.-i.T."/>
            <person name="Hayashi T."/>
            <person name="Toyoda A."/>
            <person name="Oliveira C."/>
            <person name="Osipova E."/>
            <person name="Leigh N.D."/>
            <person name="Simon A."/>
            <person name="Yun M.H."/>
        </authorList>
    </citation>
    <scope>NUCLEOTIDE SEQUENCE</scope>
    <source>
        <strain evidence="2">20211129_DDA</strain>
        <tissue evidence="2">Liver</tissue>
    </source>
</reference>
<evidence type="ECO:0000256" key="1">
    <source>
        <dbReference type="SAM" id="MobiDB-lite"/>
    </source>
</evidence>
<comment type="caution">
    <text evidence="2">The sequence shown here is derived from an EMBL/GenBank/DDBJ whole genome shotgun (WGS) entry which is preliminary data.</text>
</comment>
<evidence type="ECO:0000313" key="3">
    <source>
        <dbReference type="Proteomes" id="UP001066276"/>
    </source>
</evidence>
<proteinExistence type="predicted"/>
<gene>
    <name evidence="2" type="ORF">NDU88_000094</name>
</gene>
<dbReference type="AlphaFoldDB" id="A0AAV7KPE3"/>
<evidence type="ECO:0000313" key="2">
    <source>
        <dbReference type="EMBL" id="KAJ1079862.1"/>
    </source>
</evidence>
<dbReference type="Proteomes" id="UP001066276">
    <property type="component" value="Chromosome 12"/>
</dbReference>
<accession>A0AAV7KPE3</accession>
<keyword evidence="3" id="KW-1185">Reference proteome</keyword>